<comment type="caution">
    <text evidence="2">The sequence shown here is derived from an EMBL/GenBank/DDBJ whole genome shotgun (WGS) entry which is preliminary data.</text>
</comment>
<name>A0A5B7KCS9_PORTR</name>
<organism evidence="2 3">
    <name type="scientific">Portunus trituberculatus</name>
    <name type="common">Swimming crab</name>
    <name type="synonym">Neptunus trituberculatus</name>
    <dbReference type="NCBI Taxonomy" id="210409"/>
    <lineage>
        <taxon>Eukaryota</taxon>
        <taxon>Metazoa</taxon>
        <taxon>Ecdysozoa</taxon>
        <taxon>Arthropoda</taxon>
        <taxon>Crustacea</taxon>
        <taxon>Multicrustacea</taxon>
        <taxon>Malacostraca</taxon>
        <taxon>Eumalacostraca</taxon>
        <taxon>Eucarida</taxon>
        <taxon>Decapoda</taxon>
        <taxon>Pleocyemata</taxon>
        <taxon>Brachyura</taxon>
        <taxon>Eubrachyura</taxon>
        <taxon>Portunoidea</taxon>
        <taxon>Portunidae</taxon>
        <taxon>Portuninae</taxon>
        <taxon>Portunus</taxon>
    </lineage>
</organism>
<feature type="compositionally biased region" description="Polar residues" evidence="1">
    <location>
        <begin position="50"/>
        <end position="62"/>
    </location>
</feature>
<feature type="region of interest" description="Disordered" evidence="1">
    <location>
        <begin position="20"/>
        <end position="75"/>
    </location>
</feature>
<evidence type="ECO:0000313" key="2">
    <source>
        <dbReference type="EMBL" id="MPD04534.1"/>
    </source>
</evidence>
<dbReference type="EMBL" id="VSRR010141488">
    <property type="protein sequence ID" value="MPD04534.1"/>
    <property type="molecule type" value="Genomic_DNA"/>
</dbReference>
<sequence length="75" mass="8509">MNTEPRCWNSILAWRRPAEAMSPAVKTTTRPATTCRTHHTKSAHHVYGSSVRNTRRTNTLSHTKVKEKSSGLSYK</sequence>
<evidence type="ECO:0000256" key="1">
    <source>
        <dbReference type="SAM" id="MobiDB-lite"/>
    </source>
</evidence>
<proteinExistence type="predicted"/>
<keyword evidence="3" id="KW-1185">Reference proteome</keyword>
<evidence type="ECO:0000313" key="3">
    <source>
        <dbReference type="Proteomes" id="UP000324222"/>
    </source>
</evidence>
<accession>A0A5B7KCS9</accession>
<protein>
    <submittedName>
        <fullName evidence="2">Uncharacterized protein</fullName>
    </submittedName>
</protein>
<dbReference type="AlphaFoldDB" id="A0A5B7KCS9"/>
<dbReference type="Proteomes" id="UP000324222">
    <property type="component" value="Unassembled WGS sequence"/>
</dbReference>
<gene>
    <name evidence="2" type="ORF">E2C01_100228</name>
</gene>
<reference evidence="2 3" key="1">
    <citation type="submission" date="2019-05" db="EMBL/GenBank/DDBJ databases">
        <title>Another draft genome of Portunus trituberculatus and its Hox gene families provides insights of decapod evolution.</title>
        <authorList>
            <person name="Jeong J.-H."/>
            <person name="Song I."/>
            <person name="Kim S."/>
            <person name="Choi T."/>
            <person name="Kim D."/>
            <person name="Ryu S."/>
            <person name="Kim W."/>
        </authorList>
    </citation>
    <scope>NUCLEOTIDE SEQUENCE [LARGE SCALE GENOMIC DNA]</scope>
    <source>
        <tissue evidence="2">Muscle</tissue>
    </source>
</reference>